<name>A0A0N8VZ85_9CORY</name>
<feature type="domain" description="SCP" evidence="2">
    <location>
        <begin position="44"/>
        <end position="144"/>
    </location>
</feature>
<dbReference type="AlphaFoldDB" id="A0A0N8VZ85"/>
<evidence type="ECO:0000313" key="3">
    <source>
        <dbReference type="EMBL" id="KQB83194.1"/>
    </source>
</evidence>
<dbReference type="Gene3D" id="3.40.33.10">
    <property type="entry name" value="CAP"/>
    <property type="match status" value="1"/>
</dbReference>
<feature type="chain" id="PRO_5006033563" evidence="1">
    <location>
        <begin position="32"/>
        <end position="145"/>
    </location>
</feature>
<evidence type="ECO:0000256" key="1">
    <source>
        <dbReference type="SAM" id="SignalP"/>
    </source>
</evidence>
<organism evidence="3 4">
    <name type="scientific">Corynebacterium oculi</name>
    <dbReference type="NCBI Taxonomy" id="1544416"/>
    <lineage>
        <taxon>Bacteria</taxon>
        <taxon>Bacillati</taxon>
        <taxon>Actinomycetota</taxon>
        <taxon>Actinomycetes</taxon>
        <taxon>Mycobacteriales</taxon>
        <taxon>Corynebacteriaceae</taxon>
        <taxon>Corynebacterium</taxon>
    </lineage>
</organism>
<dbReference type="CDD" id="cd05379">
    <property type="entry name" value="CAP_bacterial"/>
    <property type="match status" value="1"/>
</dbReference>
<dbReference type="PANTHER" id="PTHR31157:SF1">
    <property type="entry name" value="SCP DOMAIN-CONTAINING PROTEIN"/>
    <property type="match status" value="1"/>
</dbReference>
<evidence type="ECO:0000313" key="4">
    <source>
        <dbReference type="Proteomes" id="UP000050517"/>
    </source>
</evidence>
<keyword evidence="4" id="KW-1185">Reference proteome</keyword>
<sequence length="145" mass="15841">MAPKIVGKKAMATGTALASLLIAFSAQTAYAHDCSDEHVINIVKLTNEERAAKGLKSLECDEELTRESHEWAEHMSKTGEFEHAEGDFAENIAWNTRKASADAIVQNWVKSPGHRANILDSGASIIGVGWSYSEENGSYTVQRFS</sequence>
<proteinExistence type="predicted"/>
<dbReference type="InterPro" id="IPR035940">
    <property type="entry name" value="CAP_sf"/>
</dbReference>
<dbReference type="EMBL" id="LKST01000004">
    <property type="protein sequence ID" value="KQB83194.1"/>
    <property type="molecule type" value="Genomic_DNA"/>
</dbReference>
<gene>
    <name evidence="3" type="ORF">Cocul_02167</name>
</gene>
<accession>A0A0N8VZ85</accession>
<reference evidence="3 4" key="1">
    <citation type="submission" date="2015-10" db="EMBL/GenBank/DDBJ databases">
        <title>Corynebacteirum lowii and Corynebacterium oculi species nova, derived from human clinical disease and and emended description of Corynebacterium mastiditis.</title>
        <authorList>
            <person name="Bernard K."/>
            <person name="Pacheco A.L."/>
            <person name="Mcdougall C."/>
            <person name="Burtx T."/>
            <person name="Weibe D."/>
            <person name="Tyler S."/>
            <person name="Olson A.B."/>
            <person name="Cnockaert M."/>
            <person name="Eguchi H."/>
            <person name="Kuwahara T."/>
            <person name="Nakayama-Imaohji H."/>
            <person name="Boudewijins M."/>
            <person name="Van Hoecke F."/>
            <person name="Bernier A.-M."/>
            <person name="Vandamme P."/>
        </authorList>
    </citation>
    <scope>NUCLEOTIDE SEQUENCE [LARGE SCALE GENOMIC DNA]</scope>
    <source>
        <strain evidence="3 4">NML 130210</strain>
    </source>
</reference>
<dbReference type="Pfam" id="PF00188">
    <property type="entry name" value="CAP"/>
    <property type="match status" value="1"/>
</dbReference>
<dbReference type="InterPro" id="IPR014044">
    <property type="entry name" value="CAP_dom"/>
</dbReference>
<dbReference type="Proteomes" id="UP000050517">
    <property type="component" value="Unassembled WGS sequence"/>
</dbReference>
<dbReference type="PANTHER" id="PTHR31157">
    <property type="entry name" value="SCP DOMAIN-CONTAINING PROTEIN"/>
    <property type="match status" value="1"/>
</dbReference>
<evidence type="ECO:0000259" key="2">
    <source>
        <dbReference type="Pfam" id="PF00188"/>
    </source>
</evidence>
<dbReference type="RefSeq" id="WP_055123228.1">
    <property type="nucleotide sequence ID" value="NZ_LKST01000004.1"/>
</dbReference>
<comment type="caution">
    <text evidence="3">The sequence shown here is derived from an EMBL/GenBank/DDBJ whole genome shotgun (WGS) entry which is preliminary data.</text>
</comment>
<keyword evidence="1" id="KW-0732">Signal</keyword>
<feature type="signal peptide" evidence="1">
    <location>
        <begin position="1"/>
        <end position="31"/>
    </location>
</feature>
<dbReference type="PATRIC" id="fig|1544416.3.peg.2162"/>
<protein>
    <submittedName>
        <fullName evidence="3">Cysteine-rich secretory protein family protein</fullName>
    </submittedName>
</protein>
<dbReference type="SUPFAM" id="SSF55797">
    <property type="entry name" value="PR-1-like"/>
    <property type="match status" value="1"/>
</dbReference>